<feature type="signal peptide" evidence="2">
    <location>
        <begin position="1"/>
        <end position="21"/>
    </location>
</feature>
<feature type="compositionally biased region" description="Pro residues" evidence="1">
    <location>
        <begin position="141"/>
        <end position="152"/>
    </location>
</feature>
<comment type="caution">
    <text evidence="3">The sequence shown here is derived from an EMBL/GenBank/DDBJ whole genome shotgun (WGS) entry which is preliminary data.</text>
</comment>
<feature type="region of interest" description="Disordered" evidence="1">
    <location>
        <begin position="118"/>
        <end position="152"/>
    </location>
</feature>
<dbReference type="Proteomes" id="UP000266841">
    <property type="component" value="Unassembled WGS sequence"/>
</dbReference>
<gene>
    <name evidence="3" type="ORF">THAOC_20399</name>
</gene>
<evidence type="ECO:0000313" key="4">
    <source>
        <dbReference type="Proteomes" id="UP000266841"/>
    </source>
</evidence>
<reference evidence="3 4" key="1">
    <citation type="journal article" date="2012" name="Genome Biol.">
        <title>Genome and low-iron response of an oceanic diatom adapted to chronic iron limitation.</title>
        <authorList>
            <person name="Lommer M."/>
            <person name="Specht M."/>
            <person name="Roy A.S."/>
            <person name="Kraemer L."/>
            <person name="Andreson R."/>
            <person name="Gutowska M.A."/>
            <person name="Wolf J."/>
            <person name="Bergner S.V."/>
            <person name="Schilhabel M.B."/>
            <person name="Klostermeier U.C."/>
            <person name="Beiko R.G."/>
            <person name="Rosenstiel P."/>
            <person name="Hippler M."/>
            <person name="Laroche J."/>
        </authorList>
    </citation>
    <scope>NUCLEOTIDE SEQUENCE [LARGE SCALE GENOMIC DNA]</scope>
    <source>
        <strain evidence="3 4">CCMP1005</strain>
    </source>
</reference>
<dbReference type="EMBL" id="AGNL01022994">
    <property type="protein sequence ID" value="EJK59390.1"/>
    <property type="molecule type" value="Genomic_DNA"/>
</dbReference>
<proteinExistence type="predicted"/>
<evidence type="ECO:0000313" key="3">
    <source>
        <dbReference type="EMBL" id="EJK59390.1"/>
    </source>
</evidence>
<accession>K0S2B8</accession>
<feature type="non-terminal residue" evidence="3">
    <location>
        <position position="152"/>
    </location>
</feature>
<organism evidence="3 4">
    <name type="scientific">Thalassiosira oceanica</name>
    <name type="common">Marine diatom</name>
    <dbReference type="NCBI Taxonomy" id="159749"/>
    <lineage>
        <taxon>Eukaryota</taxon>
        <taxon>Sar</taxon>
        <taxon>Stramenopiles</taxon>
        <taxon>Ochrophyta</taxon>
        <taxon>Bacillariophyta</taxon>
        <taxon>Coscinodiscophyceae</taxon>
        <taxon>Thalassiosirophycidae</taxon>
        <taxon>Thalassiosirales</taxon>
        <taxon>Thalassiosiraceae</taxon>
        <taxon>Thalassiosira</taxon>
    </lineage>
</organism>
<name>K0S2B8_THAOC</name>
<keyword evidence="4" id="KW-1185">Reference proteome</keyword>
<evidence type="ECO:0000256" key="1">
    <source>
        <dbReference type="SAM" id="MobiDB-lite"/>
    </source>
</evidence>
<protein>
    <submittedName>
        <fullName evidence="3">Uncharacterized protein</fullName>
    </submittedName>
</protein>
<feature type="chain" id="PRO_5003836777" evidence="2">
    <location>
        <begin position="22"/>
        <end position="152"/>
    </location>
</feature>
<sequence length="152" mass="14286">MRKGVVVAAVVVLAVVSVAAAAVVASVVVASVVVSEAHEQGFRAPTGSIQHRTSTFLSSSARQAFPYTLESAPQTGAYSLVHAAGPGFVGSGSGSAGSGSGFVGSVVAGSVGSGSGLAGSVVAAGPGPGPPSAGHLHSPPGTAPPSVPSSQS</sequence>
<keyword evidence="2" id="KW-0732">Signal</keyword>
<evidence type="ECO:0000256" key="2">
    <source>
        <dbReference type="SAM" id="SignalP"/>
    </source>
</evidence>
<dbReference type="AlphaFoldDB" id="K0S2B8"/>